<evidence type="ECO:0000313" key="2">
    <source>
        <dbReference type="EMBL" id="BAM81206.1"/>
    </source>
</evidence>
<accession>M1UTR0</accession>
<dbReference type="KEGG" id="cme:CYME_CMN081C"/>
<feature type="region of interest" description="Disordered" evidence="1">
    <location>
        <begin position="161"/>
        <end position="210"/>
    </location>
</feature>
<dbReference type="EMBL" id="AP006496">
    <property type="protein sequence ID" value="BAM81206.1"/>
    <property type="molecule type" value="Genomic_DNA"/>
</dbReference>
<organism evidence="2 3">
    <name type="scientific">Cyanidioschyzon merolae (strain NIES-3377 / 10D)</name>
    <name type="common">Unicellular red alga</name>
    <dbReference type="NCBI Taxonomy" id="280699"/>
    <lineage>
        <taxon>Eukaryota</taxon>
        <taxon>Rhodophyta</taxon>
        <taxon>Bangiophyceae</taxon>
        <taxon>Cyanidiales</taxon>
        <taxon>Cyanidiaceae</taxon>
        <taxon>Cyanidioschyzon</taxon>
    </lineage>
</organism>
<reference evidence="2 3" key="1">
    <citation type="journal article" date="2004" name="Nature">
        <title>Genome sequence of the ultrasmall unicellular red alga Cyanidioschyzon merolae 10D.</title>
        <authorList>
            <person name="Matsuzaki M."/>
            <person name="Misumi O."/>
            <person name="Shin-i T."/>
            <person name="Maruyama S."/>
            <person name="Takahara M."/>
            <person name="Miyagishima S."/>
            <person name="Mori T."/>
            <person name="Nishida K."/>
            <person name="Yagisawa F."/>
            <person name="Nishida K."/>
            <person name="Yoshida Y."/>
            <person name="Nishimura Y."/>
            <person name="Nakao S."/>
            <person name="Kobayashi T."/>
            <person name="Momoyama Y."/>
            <person name="Higashiyama T."/>
            <person name="Minoda A."/>
            <person name="Sano M."/>
            <person name="Nomoto H."/>
            <person name="Oishi K."/>
            <person name="Hayashi H."/>
            <person name="Ohta F."/>
            <person name="Nishizaka S."/>
            <person name="Haga S."/>
            <person name="Miura S."/>
            <person name="Morishita T."/>
            <person name="Kabeya Y."/>
            <person name="Terasawa K."/>
            <person name="Suzuki Y."/>
            <person name="Ishii Y."/>
            <person name="Asakawa S."/>
            <person name="Takano H."/>
            <person name="Ohta N."/>
            <person name="Kuroiwa H."/>
            <person name="Tanaka K."/>
            <person name="Shimizu N."/>
            <person name="Sugano S."/>
            <person name="Sato N."/>
            <person name="Nozaki H."/>
            <person name="Ogasawara N."/>
            <person name="Kohara Y."/>
            <person name="Kuroiwa T."/>
        </authorList>
    </citation>
    <scope>NUCLEOTIDE SEQUENCE [LARGE SCALE GENOMIC DNA]</scope>
    <source>
        <strain evidence="2 3">10D</strain>
    </source>
</reference>
<proteinExistence type="predicted"/>
<dbReference type="Gramene" id="CMN081CT">
    <property type="protein sequence ID" value="CMN081CT"/>
    <property type="gene ID" value="CMN081C"/>
</dbReference>
<feature type="compositionally biased region" description="Basic and acidic residues" evidence="1">
    <location>
        <begin position="198"/>
        <end position="210"/>
    </location>
</feature>
<reference evidence="2 3" key="2">
    <citation type="journal article" date="2007" name="BMC Biol.">
        <title>A 100%-complete sequence reveals unusually simple genomic features in the hot-spring red alga Cyanidioschyzon merolae.</title>
        <authorList>
            <person name="Nozaki H."/>
            <person name="Takano H."/>
            <person name="Misumi O."/>
            <person name="Terasawa K."/>
            <person name="Matsuzaki M."/>
            <person name="Maruyama S."/>
            <person name="Nishida K."/>
            <person name="Yagisawa F."/>
            <person name="Yoshida Y."/>
            <person name="Fujiwara T."/>
            <person name="Takio S."/>
            <person name="Tamura K."/>
            <person name="Chung S.J."/>
            <person name="Nakamura S."/>
            <person name="Kuroiwa H."/>
            <person name="Tanaka K."/>
            <person name="Sato N."/>
            <person name="Kuroiwa T."/>
        </authorList>
    </citation>
    <scope>NUCLEOTIDE SEQUENCE [LARGE SCALE GENOMIC DNA]</scope>
    <source>
        <strain evidence="2 3">10D</strain>
    </source>
</reference>
<keyword evidence="3" id="KW-1185">Reference proteome</keyword>
<evidence type="ECO:0000256" key="1">
    <source>
        <dbReference type="SAM" id="MobiDB-lite"/>
    </source>
</evidence>
<dbReference type="OrthoDB" id="10529893at2759"/>
<dbReference type="Proteomes" id="UP000007014">
    <property type="component" value="Chromosome 14"/>
</dbReference>
<protein>
    <submittedName>
        <fullName evidence="2">Uncharacterized protein</fullName>
    </submittedName>
</protein>
<dbReference type="GeneID" id="16995306"/>
<dbReference type="AlphaFoldDB" id="M1UTR0"/>
<sequence length="210" mass="22876">MEQACGLNCFARSLNYQLDAGSSVLRSTWVEPHAPPSWTLGTGTGARRRLSGASAWKHAAVAAVQLPSFLPPAGVAILGCGTGCCLLALGWSFESVRRYGIQAPRAFTGCGVGIGFGCVGVGQGFGRYVPWAKDTRPSSLRKDLRQSMDDVVRFFRERFGHESKQKEETSQPAELVPEPNEIVVAPELEQEPLPAPPERPRPRRCIEVRE</sequence>
<dbReference type="RefSeq" id="XP_005537242.1">
    <property type="nucleotide sequence ID" value="XM_005537185.1"/>
</dbReference>
<gene>
    <name evidence="2" type="ORF">CYME_CMN081C</name>
</gene>
<name>M1UTR0_CYAM1</name>
<dbReference type="HOGENOM" id="CLU_1311722_0_0_1"/>
<evidence type="ECO:0000313" key="3">
    <source>
        <dbReference type="Proteomes" id="UP000007014"/>
    </source>
</evidence>